<dbReference type="InterPro" id="IPR003406">
    <property type="entry name" value="Glyco_trans_14"/>
</dbReference>
<evidence type="ECO:0000256" key="2">
    <source>
        <dbReference type="ARBA" id="ARBA00022676"/>
    </source>
</evidence>
<dbReference type="GO" id="GO:0016020">
    <property type="term" value="C:membrane"/>
    <property type="evidence" value="ECO:0007669"/>
    <property type="project" value="UniProtKB-SubCell"/>
</dbReference>
<gene>
    <name evidence="8" type="primary">GLCAT14A_1</name>
    <name evidence="8" type="ORF">CFP56_000280</name>
</gene>
<protein>
    <submittedName>
        <fullName evidence="8">Beta-glucuronosyltransferase glcat14a</fullName>
    </submittedName>
</protein>
<keyword evidence="3" id="KW-0808">Transferase</keyword>
<sequence length="208" mass="23739">MQNQSSPSPSPSPSPPTQHPFFTTIPIPNPKDHKTTLYIILATYLFSLLFFLSSSSTSTSTSTSQIRPNPYLFPTSQTFSAPSPPSIAYLISGFASDSGRILRLLLATYHPKNQYLLHLDCTAPQSERDGLALSVQYTPIFKAAQNVNVVGKKKREQKERERKEREKNERGERNCRVKMSEEREMRVLKKKKIYAIQLQYHLTFEMVL</sequence>
<proteinExistence type="predicted"/>
<reference evidence="8" key="3">
    <citation type="submission" date="2023-07" db="EMBL/GenBank/DDBJ databases">
        <title>An improved reference 1 genome and first organelle genomes of Quercus suber.</title>
        <authorList>
            <consortium name="Genosuber Consortium"/>
            <person name="Usie A."/>
            <person name="Serra O."/>
            <person name="Barros P."/>
        </authorList>
    </citation>
    <scope>NUCLEOTIDE SEQUENCE</scope>
    <source>
        <strain evidence="8">HL8</strain>
        <tissue evidence="8">Leaves</tissue>
    </source>
</reference>
<feature type="transmembrane region" description="Helical" evidence="7">
    <location>
        <begin position="35"/>
        <end position="52"/>
    </location>
</feature>
<comment type="subcellular location">
    <subcellularLocation>
        <location evidence="1">Membrane</location>
        <topology evidence="1">Single-pass type II membrane protein</topology>
    </subcellularLocation>
</comment>
<evidence type="ECO:0000256" key="3">
    <source>
        <dbReference type="ARBA" id="ARBA00022679"/>
    </source>
</evidence>
<reference evidence="8" key="2">
    <citation type="journal article" date="2018" name="Sci. Data">
        <title>The draft genome sequence of cork oak.</title>
        <authorList>
            <person name="Ramos A.M."/>
            <person name="Usie A."/>
            <person name="Barbosa P."/>
            <person name="Barros P.M."/>
            <person name="Capote T."/>
            <person name="Chaves I."/>
            <person name="Simoes F."/>
            <person name="Abreu I."/>
            <person name="Carrasquinho I."/>
            <person name="Faro C."/>
            <person name="Guimaraes J.B."/>
            <person name="Mendonca D."/>
            <person name="Nobrega F."/>
            <person name="Rodrigues L."/>
            <person name="Saibo N.J.M."/>
            <person name="Varela M.C."/>
            <person name="Egas C."/>
            <person name="Matos J."/>
            <person name="Miguel C.M."/>
            <person name="Oliveira M.M."/>
            <person name="Ricardo C.P."/>
            <person name="Goncalves S."/>
        </authorList>
    </citation>
    <scope>NUCLEOTIDE SEQUENCE [LARGE SCALE GENOMIC DNA]</scope>
    <source>
        <strain evidence="8">HL8</strain>
    </source>
</reference>
<dbReference type="GO" id="GO:0015020">
    <property type="term" value="F:glucuronosyltransferase activity"/>
    <property type="evidence" value="ECO:0007669"/>
    <property type="project" value="InterPro"/>
</dbReference>
<feature type="compositionally biased region" description="Pro residues" evidence="6">
    <location>
        <begin position="8"/>
        <end position="18"/>
    </location>
</feature>
<keyword evidence="2" id="KW-0328">Glycosyltransferase</keyword>
<dbReference type="EMBL" id="PKMF04000001">
    <property type="protein sequence ID" value="KAK7861536.1"/>
    <property type="molecule type" value="Genomic_DNA"/>
</dbReference>
<organism evidence="8">
    <name type="scientific">Quercus suber</name>
    <name type="common">Cork oak</name>
    <dbReference type="NCBI Taxonomy" id="58331"/>
    <lineage>
        <taxon>Eukaryota</taxon>
        <taxon>Viridiplantae</taxon>
        <taxon>Streptophyta</taxon>
        <taxon>Embryophyta</taxon>
        <taxon>Tracheophyta</taxon>
        <taxon>Spermatophyta</taxon>
        <taxon>Magnoliopsida</taxon>
        <taxon>eudicotyledons</taxon>
        <taxon>Gunneridae</taxon>
        <taxon>Pentapetalae</taxon>
        <taxon>rosids</taxon>
        <taxon>fabids</taxon>
        <taxon>Fagales</taxon>
        <taxon>Fagaceae</taxon>
        <taxon>Quercus</taxon>
    </lineage>
</organism>
<dbReference type="PANTHER" id="PTHR45719">
    <property type="entry name" value="GLYCOSYLTRANSFERASE"/>
    <property type="match status" value="1"/>
</dbReference>
<evidence type="ECO:0000256" key="7">
    <source>
        <dbReference type="SAM" id="Phobius"/>
    </source>
</evidence>
<reference evidence="8" key="1">
    <citation type="submission" date="2017-12" db="EMBL/GenBank/DDBJ databases">
        <authorList>
            <person name="Barbosa P."/>
            <person name="Usie A."/>
            <person name="Ramos A.M."/>
        </authorList>
    </citation>
    <scope>NUCLEOTIDE SEQUENCE</scope>
    <source>
        <strain evidence="8">HL8</strain>
        <tissue evidence="8">Leaves</tissue>
    </source>
</reference>
<feature type="region of interest" description="Disordered" evidence="6">
    <location>
        <begin position="152"/>
        <end position="174"/>
    </location>
</feature>
<feature type="compositionally biased region" description="Basic and acidic residues" evidence="6">
    <location>
        <begin position="156"/>
        <end position="174"/>
    </location>
</feature>
<evidence type="ECO:0000256" key="1">
    <source>
        <dbReference type="ARBA" id="ARBA00004606"/>
    </source>
</evidence>
<name>A0AAW0MEZ0_QUESU</name>
<keyword evidence="5" id="KW-0325">Glycoprotein</keyword>
<evidence type="ECO:0000313" key="8">
    <source>
        <dbReference type="EMBL" id="KAK7861536.1"/>
    </source>
</evidence>
<feature type="region of interest" description="Disordered" evidence="6">
    <location>
        <begin position="1"/>
        <end position="23"/>
    </location>
</feature>
<evidence type="ECO:0000256" key="5">
    <source>
        <dbReference type="ARBA" id="ARBA00023180"/>
    </source>
</evidence>
<keyword evidence="7" id="KW-0812">Transmembrane</keyword>
<keyword evidence="4 7" id="KW-0472">Membrane</keyword>
<comment type="caution">
    <text evidence="8">The sequence shown here is derived from an EMBL/GenBank/DDBJ whole genome shotgun (WGS) entry which is preliminary data.</text>
</comment>
<dbReference type="Pfam" id="PF02485">
    <property type="entry name" value="Branch"/>
    <property type="match status" value="1"/>
</dbReference>
<evidence type="ECO:0000256" key="6">
    <source>
        <dbReference type="SAM" id="MobiDB-lite"/>
    </source>
</evidence>
<evidence type="ECO:0000256" key="4">
    <source>
        <dbReference type="ARBA" id="ARBA00023136"/>
    </source>
</evidence>
<keyword evidence="7" id="KW-1133">Transmembrane helix</keyword>
<accession>A0AAW0MEZ0</accession>
<dbReference type="InterPro" id="IPR044610">
    <property type="entry name" value="GLCAT14A/B/C"/>
</dbReference>
<dbReference type="AlphaFoldDB" id="A0AAW0MEZ0"/>
<dbReference type="PANTHER" id="PTHR45719:SF10">
    <property type="entry name" value="CORE-2_I-BRANCHING BETA-1,6-N-ACETYLGLUCOSAMINYLTRANSFERASE FAMILY PROTEIN"/>
    <property type="match status" value="1"/>
</dbReference>